<dbReference type="FunFam" id="3.40.50.300:FF:000418">
    <property type="entry name" value="Iron-sulfur cluster carrier protein"/>
    <property type="match status" value="1"/>
</dbReference>
<evidence type="ECO:0000256" key="6">
    <source>
        <dbReference type="ARBA" id="ARBA00024036"/>
    </source>
</evidence>
<reference evidence="7" key="1">
    <citation type="submission" date="2018-05" db="EMBL/GenBank/DDBJ databases">
        <authorList>
            <person name="Lanie J.A."/>
            <person name="Ng W.-L."/>
            <person name="Kazmierczak K.M."/>
            <person name="Andrzejewski T.M."/>
            <person name="Davidsen T.M."/>
            <person name="Wayne K.J."/>
            <person name="Tettelin H."/>
            <person name="Glass J.I."/>
            <person name="Rusch D."/>
            <person name="Podicherti R."/>
            <person name="Tsui H.-C.T."/>
            <person name="Winkler M.E."/>
        </authorList>
    </citation>
    <scope>NUCLEOTIDE SEQUENCE</scope>
</reference>
<dbReference type="GO" id="GO:0005829">
    <property type="term" value="C:cytosol"/>
    <property type="evidence" value="ECO:0007669"/>
    <property type="project" value="TreeGrafter"/>
</dbReference>
<keyword evidence="2" id="KW-0547">Nucleotide-binding</keyword>
<dbReference type="GO" id="GO:0051539">
    <property type="term" value="F:4 iron, 4 sulfur cluster binding"/>
    <property type="evidence" value="ECO:0007669"/>
    <property type="project" value="TreeGrafter"/>
</dbReference>
<sequence>MSYLDNIKHIICIASGKGGVGKSTTAVNLALALQQQSSRVGLLDADIYGPSLPLMMGVKPGTSPEIKEQKYMSPITAHGIECNSIGFLVDQRSAMVWRAPMMISAFNQILNNTTWSNLDYLVVDMPPGTGDIQLSLAQSVKISGSVIVTTPQDVALLDARKGIEMFNKVDVPLLGIVENMSTHICSKCGYEESIFGSGGGDSLSVDYETEVLGRLPLDLTIREQSDAGNPVVASNPDHPASQAYLQLADNVIRRVGEVSSVVSSSPKITISND</sequence>
<proteinExistence type="inferred from homology"/>
<dbReference type="InterPro" id="IPR027417">
    <property type="entry name" value="P-loop_NTPase"/>
</dbReference>
<dbReference type="EMBL" id="UINC01001061">
    <property type="protein sequence ID" value="SUZ69374.1"/>
    <property type="molecule type" value="Genomic_DNA"/>
</dbReference>
<dbReference type="Pfam" id="PF10609">
    <property type="entry name" value="ParA"/>
    <property type="match status" value="1"/>
</dbReference>
<evidence type="ECO:0000256" key="5">
    <source>
        <dbReference type="ARBA" id="ARBA00023014"/>
    </source>
</evidence>
<protein>
    <recommendedName>
        <fullName evidence="8">Iron-sulfur cluster carrier protein</fullName>
    </recommendedName>
</protein>
<dbReference type="InterPro" id="IPR000808">
    <property type="entry name" value="Mrp-like_CS"/>
</dbReference>
<dbReference type="InterPro" id="IPR044304">
    <property type="entry name" value="NUBPL-like"/>
</dbReference>
<dbReference type="GO" id="GO:0005524">
    <property type="term" value="F:ATP binding"/>
    <property type="evidence" value="ECO:0007669"/>
    <property type="project" value="UniProtKB-KW"/>
</dbReference>
<dbReference type="NCBIfam" id="NF008669">
    <property type="entry name" value="PRK11670.1"/>
    <property type="match status" value="1"/>
</dbReference>
<name>A0A381PRW4_9ZZZZ</name>
<dbReference type="InterPro" id="IPR033756">
    <property type="entry name" value="YlxH/NBP35"/>
</dbReference>
<keyword evidence="4" id="KW-0408">Iron</keyword>
<evidence type="ECO:0008006" key="8">
    <source>
        <dbReference type="Google" id="ProtNLM"/>
    </source>
</evidence>
<evidence type="ECO:0000313" key="7">
    <source>
        <dbReference type="EMBL" id="SUZ69374.1"/>
    </source>
</evidence>
<dbReference type="SUPFAM" id="SSF52540">
    <property type="entry name" value="P-loop containing nucleoside triphosphate hydrolases"/>
    <property type="match status" value="1"/>
</dbReference>
<evidence type="ECO:0000256" key="3">
    <source>
        <dbReference type="ARBA" id="ARBA00022840"/>
    </source>
</evidence>
<accession>A0A381PRW4</accession>
<keyword evidence="3" id="KW-0067">ATP-binding</keyword>
<dbReference type="CDD" id="cd02037">
    <property type="entry name" value="Mrp_NBP35"/>
    <property type="match status" value="1"/>
</dbReference>
<dbReference type="InterPro" id="IPR019591">
    <property type="entry name" value="Mrp/NBP35_ATP-bd"/>
</dbReference>
<dbReference type="GO" id="GO:0046872">
    <property type="term" value="F:metal ion binding"/>
    <property type="evidence" value="ECO:0007669"/>
    <property type="project" value="UniProtKB-KW"/>
</dbReference>
<evidence type="ECO:0000256" key="1">
    <source>
        <dbReference type="ARBA" id="ARBA00022723"/>
    </source>
</evidence>
<dbReference type="PANTHER" id="PTHR42961:SF2">
    <property type="entry name" value="IRON-SULFUR PROTEIN NUBPL"/>
    <property type="match status" value="1"/>
</dbReference>
<comment type="similarity">
    <text evidence="6">Belongs to the Mrp/NBP35 ATP-binding proteins family.</text>
</comment>
<dbReference type="Gene3D" id="3.40.50.300">
    <property type="entry name" value="P-loop containing nucleotide triphosphate hydrolases"/>
    <property type="match status" value="1"/>
</dbReference>
<dbReference type="GO" id="GO:0140663">
    <property type="term" value="F:ATP-dependent FeS chaperone activity"/>
    <property type="evidence" value="ECO:0007669"/>
    <property type="project" value="InterPro"/>
</dbReference>
<gene>
    <name evidence="7" type="ORF">METZ01_LOCUS22228</name>
</gene>
<organism evidence="7">
    <name type="scientific">marine metagenome</name>
    <dbReference type="NCBI Taxonomy" id="408172"/>
    <lineage>
        <taxon>unclassified sequences</taxon>
        <taxon>metagenomes</taxon>
        <taxon>ecological metagenomes</taxon>
    </lineage>
</organism>
<keyword evidence="1" id="KW-0479">Metal-binding</keyword>
<dbReference type="AlphaFoldDB" id="A0A381PRW4"/>
<dbReference type="PANTHER" id="PTHR42961">
    <property type="entry name" value="IRON-SULFUR PROTEIN NUBPL"/>
    <property type="match status" value="1"/>
</dbReference>
<dbReference type="GO" id="GO:0016226">
    <property type="term" value="P:iron-sulfur cluster assembly"/>
    <property type="evidence" value="ECO:0007669"/>
    <property type="project" value="InterPro"/>
</dbReference>
<evidence type="ECO:0000256" key="2">
    <source>
        <dbReference type="ARBA" id="ARBA00022741"/>
    </source>
</evidence>
<dbReference type="PROSITE" id="PS01215">
    <property type="entry name" value="MRP"/>
    <property type="match status" value="1"/>
</dbReference>
<keyword evidence="5" id="KW-0411">Iron-sulfur</keyword>
<evidence type="ECO:0000256" key="4">
    <source>
        <dbReference type="ARBA" id="ARBA00023004"/>
    </source>
</evidence>
<dbReference type="HAMAP" id="MF_02040">
    <property type="entry name" value="Mrp_NBP35"/>
    <property type="match status" value="1"/>
</dbReference>